<gene>
    <name evidence="1" type="ORF">TrCOL_g6164</name>
</gene>
<proteinExistence type="predicted"/>
<organism evidence="1 2">
    <name type="scientific">Triparma columacea</name>
    <dbReference type="NCBI Taxonomy" id="722753"/>
    <lineage>
        <taxon>Eukaryota</taxon>
        <taxon>Sar</taxon>
        <taxon>Stramenopiles</taxon>
        <taxon>Ochrophyta</taxon>
        <taxon>Bolidophyceae</taxon>
        <taxon>Parmales</taxon>
        <taxon>Triparmaceae</taxon>
        <taxon>Triparma</taxon>
    </lineage>
</organism>
<dbReference type="Proteomes" id="UP001165065">
    <property type="component" value="Unassembled WGS sequence"/>
</dbReference>
<dbReference type="AlphaFoldDB" id="A0A9W7G480"/>
<evidence type="ECO:0000313" key="1">
    <source>
        <dbReference type="EMBL" id="GMI35086.1"/>
    </source>
</evidence>
<evidence type="ECO:0000313" key="2">
    <source>
        <dbReference type="Proteomes" id="UP001165065"/>
    </source>
</evidence>
<dbReference type="EMBL" id="BRYA01000050">
    <property type="protein sequence ID" value="GMI35086.1"/>
    <property type="molecule type" value="Genomic_DNA"/>
</dbReference>
<protein>
    <submittedName>
        <fullName evidence="1">Uncharacterized protein</fullName>
    </submittedName>
</protein>
<comment type="caution">
    <text evidence="1">The sequence shown here is derived from an EMBL/GenBank/DDBJ whole genome shotgun (WGS) entry which is preliminary data.</text>
</comment>
<keyword evidence="2" id="KW-1185">Reference proteome</keyword>
<reference evidence="2" key="1">
    <citation type="journal article" date="2023" name="Commun. Biol.">
        <title>Genome analysis of Parmales, the sister group of diatoms, reveals the evolutionary specialization of diatoms from phago-mixotrophs to photoautotrophs.</title>
        <authorList>
            <person name="Ban H."/>
            <person name="Sato S."/>
            <person name="Yoshikawa S."/>
            <person name="Yamada K."/>
            <person name="Nakamura Y."/>
            <person name="Ichinomiya M."/>
            <person name="Sato N."/>
            <person name="Blanc-Mathieu R."/>
            <person name="Endo H."/>
            <person name="Kuwata A."/>
            <person name="Ogata H."/>
        </authorList>
    </citation>
    <scope>NUCLEOTIDE SEQUENCE [LARGE SCALE GENOMIC DNA]</scope>
</reference>
<name>A0A9W7G480_9STRA</name>
<sequence length="220" mass="23333">MDYDDGVSPQHLTFQTTSPRLPRNEEEFGGIGVDRAAEAGLGGDLDRIGVGGGVKPVVVGLEGGVDIGVLSRVFKGLRERRYGGRGVEEIAEGSLQGGSELGFSALFVVHVDRREELKGVGEGGNLPSRAPVKVVKNNSEVAKCIAYLPLFDGKRGWKEPGAVFVLPGGGSDEGGEMDRRLVKSLMVASSSRDKVCVLVEGVGRGKVGRGWEEGWEVWKG</sequence>
<accession>A0A9W7G480</accession>